<dbReference type="CDD" id="cd01359">
    <property type="entry name" value="Argininosuccinate_lyase"/>
    <property type="match status" value="1"/>
</dbReference>
<dbReference type="InterPro" id="IPR000362">
    <property type="entry name" value="Fumarate_lyase_fam"/>
</dbReference>
<dbReference type="InterPro" id="IPR020557">
    <property type="entry name" value="Fumarate_lyase_CS"/>
</dbReference>
<comment type="catalytic activity">
    <reaction evidence="1 5">
        <text>2-(N(omega)-L-arginino)succinate = fumarate + L-arginine</text>
        <dbReference type="Rhea" id="RHEA:24020"/>
        <dbReference type="ChEBI" id="CHEBI:29806"/>
        <dbReference type="ChEBI" id="CHEBI:32682"/>
        <dbReference type="ChEBI" id="CHEBI:57472"/>
        <dbReference type="EC" id="4.3.2.1"/>
    </reaction>
</comment>
<organism evidence="7 8">
    <name type="scientific">Sphingobacterium oryzagri</name>
    <dbReference type="NCBI Taxonomy" id="3025669"/>
    <lineage>
        <taxon>Bacteria</taxon>
        <taxon>Pseudomonadati</taxon>
        <taxon>Bacteroidota</taxon>
        <taxon>Sphingobacteriia</taxon>
        <taxon>Sphingobacteriales</taxon>
        <taxon>Sphingobacteriaceae</taxon>
        <taxon>Sphingobacterium</taxon>
    </lineage>
</organism>
<dbReference type="HAMAP" id="MF_00006">
    <property type="entry name" value="Arg_succ_lyase"/>
    <property type="match status" value="1"/>
</dbReference>
<dbReference type="GO" id="GO:0004056">
    <property type="term" value="F:argininosuccinate lyase activity"/>
    <property type="evidence" value="ECO:0007669"/>
    <property type="project" value="UniProtKB-EC"/>
</dbReference>
<comment type="similarity">
    <text evidence="5">Belongs to the lyase 1 family. Argininosuccinate lyase subfamily.</text>
</comment>
<name>A0ABY7WIG9_9SPHI</name>
<dbReference type="Pfam" id="PF00206">
    <property type="entry name" value="Lyase_1"/>
    <property type="match status" value="1"/>
</dbReference>
<gene>
    <name evidence="5 7" type="primary">argH</name>
    <name evidence="7" type="ORF">PQ465_03270</name>
</gene>
<keyword evidence="5" id="KW-0028">Amino-acid biosynthesis</keyword>
<evidence type="ECO:0000256" key="4">
    <source>
        <dbReference type="ARBA" id="ARBA00022571"/>
    </source>
</evidence>
<keyword evidence="8" id="KW-1185">Reference proteome</keyword>
<dbReference type="EMBL" id="CP117880">
    <property type="protein sequence ID" value="WDF69412.1"/>
    <property type="molecule type" value="Genomic_DNA"/>
</dbReference>
<feature type="domain" description="Fumarate lyase N-terminal" evidence="6">
    <location>
        <begin position="10"/>
        <end position="300"/>
    </location>
</feature>
<comment type="pathway">
    <text evidence="2 5">Amino-acid biosynthesis; L-arginine biosynthesis; L-arginine from L-ornithine and carbamoyl phosphate: step 3/3.</text>
</comment>
<dbReference type="InterPro" id="IPR008948">
    <property type="entry name" value="L-Aspartase-like"/>
</dbReference>
<comment type="subcellular location">
    <subcellularLocation>
        <location evidence="5">Cytoplasm</location>
    </subcellularLocation>
</comment>
<dbReference type="Gene3D" id="1.10.40.30">
    <property type="entry name" value="Fumarase/aspartase (C-terminal domain)"/>
    <property type="match status" value="1"/>
</dbReference>
<evidence type="ECO:0000256" key="2">
    <source>
        <dbReference type="ARBA" id="ARBA00004941"/>
    </source>
</evidence>
<dbReference type="Gene3D" id="1.10.275.10">
    <property type="entry name" value="Fumarase/aspartase (N-terminal domain)"/>
    <property type="match status" value="1"/>
</dbReference>
<protein>
    <recommendedName>
        <fullName evidence="3 5">Argininosuccinate lyase</fullName>
        <shortName evidence="5">ASAL</shortName>
        <ecNumber evidence="3 5">4.3.2.1</ecNumber>
    </recommendedName>
    <alternativeName>
        <fullName evidence="5">Arginosuccinase</fullName>
    </alternativeName>
</protein>
<keyword evidence="4 5" id="KW-0055">Arginine biosynthesis</keyword>
<dbReference type="PANTHER" id="PTHR43814">
    <property type="entry name" value="ARGININOSUCCINATE LYASE"/>
    <property type="match status" value="1"/>
</dbReference>
<dbReference type="SUPFAM" id="SSF48557">
    <property type="entry name" value="L-aspartase-like"/>
    <property type="match status" value="1"/>
</dbReference>
<evidence type="ECO:0000313" key="8">
    <source>
        <dbReference type="Proteomes" id="UP001221558"/>
    </source>
</evidence>
<dbReference type="PROSITE" id="PS00163">
    <property type="entry name" value="FUMARATE_LYASES"/>
    <property type="match status" value="1"/>
</dbReference>
<keyword evidence="5 7" id="KW-0456">Lyase</keyword>
<evidence type="ECO:0000256" key="1">
    <source>
        <dbReference type="ARBA" id="ARBA00000985"/>
    </source>
</evidence>
<dbReference type="Proteomes" id="UP001221558">
    <property type="component" value="Chromosome"/>
</dbReference>
<keyword evidence="5" id="KW-0963">Cytoplasm</keyword>
<dbReference type="InterPro" id="IPR022761">
    <property type="entry name" value="Fumarate_lyase_N"/>
</dbReference>
<accession>A0ABY7WIG9</accession>
<sequence>MKIWQKDINVDTFVETFTVGNDRAMDMQLAAADVLGSLAHTKMLNSIGLLPDEDLNLVQQELKNIYKEIEAKQFAIEDTVEDVHSQVEMLLTQRVGEAGKKIHSGRSRNDQVLVDLKLYFRSEIQHLVAQVEALFNQLIALSEQHKSVLIPGYTHLQIAMPSSFGLWFGAYAESLVDDLELLKAAWKVCNKNPLGSAAGYGSSFPLNRRMTTTLLGFDDLNYNVVYAQMGRGKTERILAQGMSAVAATLAKFAMDVCLFINQNFGFIAFPAHLTTGSSIMPHKKNPDVFELIRARCNKIQALPNEIALMTTNLPSGYHRDLQLLKENLFPSFQSLSDCLEIATFMLDHISVKDDVLNDPKYDYLFSVEVVNNEVLQGVPFREAYRNIGLAIESGTFQPSKEVQHTHEGSIGNLCNEQIVRMFNEVKDSFGFEKVDQALAGLLR</sequence>
<dbReference type="RefSeq" id="WP_274268127.1">
    <property type="nucleotide sequence ID" value="NZ_CP117880.1"/>
</dbReference>
<evidence type="ECO:0000313" key="7">
    <source>
        <dbReference type="EMBL" id="WDF69412.1"/>
    </source>
</evidence>
<dbReference type="PRINTS" id="PR00145">
    <property type="entry name" value="ARGSUCLYASE"/>
</dbReference>
<proteinExistence type="inferred from homology"/>
<dbReference type="Gene3D" id="1.20.200.10">
    <property type="entry name" value="Fumarase/aspartase (Central domain)"/>
    <property type="match status" value="1"/>
</dbReference>
<dbReference type="InterPro" id="IPR009049">
    <property type="entry name" value="Argininosuccinate_lyase"/>
</dbReference>
<dbReference type="EC" id="4.3.2.1" evidence="3 5"/>
<dbReference type="PANTHER" id="PTHR43814:SF1">
    <property type="entry name" value="ARGININOSUCCINATE LYASE"/>
    <property type="match status" value="1"/>
</dbReference>
<evidence type="ECO:0000256" key="3">
    <source>
        <dbReference type="ARBA" id="ARBA00012338"/>
    </source>
</evidence>
<evidence type="ECO:0000259" key="6">
    <source>
        <dbReference type="Pfam" id="PF00206"/>
    </source>
</evidence>
<reference evidence="7 8" key="1">
    <citation type="submission" date="2023-02" db="EMBL/GenBank/DDBJ databases">
        <title>Genome sequence of Sphingobacterium sp. KACC 22765.</title>
        <authorList>
            <person name="Kim S."/>
            <person name="Heo J."/>
            <person name="Kwon S.-W."/>
        </authorList>
    </citation>
    <scope>NUCLEOTIDE SEQUENCE [LARGE SCALE GENOMIC DNA]</scope>
    <source>
        <strain evidence="7 8">KACC 22765</strain>
    </source>
</reference>
<dbReference type="PRINTS" id="PR00149">
    <property type="entry name" value="FUMRATELYASE"/>
</dbReference>
<evidence type="ECO:0000256" key="5">
    <source>
        <dbReference type="HAMAP-Rule" id="MF_00006"/>
    </source>
</evidence>
<dbReference type="InterPro" id="IPR024083">
    <property type="entry name" value="Fumarase/histidase_N"/>
</dbReference>
<dbReference type="NCBIfam" id="TIGR00838">
    <property type="entry name" value="argH"/>
    <property type="match status" value="1"/>
</dbReference>